<feature type="transmembrane region" description="Helical" evidence="1">
    <location>
        <begin position="106"/>
        <end position="127"/>
    </location>
</feature>
<evidence type="ECO:0000256" key="1">
    <source>
        <dbReference type="SAM" id="Phobius"/>
    </source>
</evidence>
<evidence type="ECO:0000313" key="3">
    <source>
        <dbReference type="Proteomes" id="UP000567246"/>
    </source>
</evidence>
<evidence type="ECO:0000313" key="2">
    <source>
        <dbReference type="EMBL" id="MBB5848102.1"/>
    </source>
</evidence>
<keyword evidence="3" id="KW-1185">Reference proteome</keyword>
<proteinExistence type="predicted"/>
<protein>
    <recommendedName>
        <fullName evidence="4">DUF3054 domain-containing protein</fullName>
    </recommendedName>
</protein>
<keyword evidence="1" id="KW-0472">Membrane</keyword>
<comment type="caution">
    <text evidence="2">The sequence shown here is derived from an EMBL/GenBank/DDBJ whole genome shotgun (WGS) entry which is preliminary data.</text>
</comment>
<reference evidence="2 3" key="1">
    <citation type="submission" date="2020-08" db="EMBL/GenBank/DDBJ databases">
        <title>Sequencing the genomes of 1000 actinobacteria strains.</title>
        <authorList>
            <person name="Klenk H.-P."/>
        </authorList>
    </citation>
    <scope>NUCLEOTIDE SEQUENCE [LARGE SCALE GENOMIC DNA]</scope>
    <source>
        <strain evidence="2 3">DSM 17945</strain>
    </source>
</reference>
<evidence type="ECO:0008006" key="4">
    <source>
        <dbReference type="Google" id="ProtNLM"/>
    </source>
</evidence>
<dbReference type="Pfam" id="PF11255">
    <property type="entry name" value="DUF3054"/>
    <property type="match status" value="1"/>
</dbReference>
<sequence>MTDSPTRRHSPASPPSPLWAATALAVDAVLVVVFVALGQDQHTTDRGLGGLLATALPFLLGLVAATVLTAGHRTWHRVWPHGVAVWLGTVAVGMALRVLWDQGGAPLSFVLVALGVLGVFLLGRRAVTAWVIRRRASV</sequence>
<dbReference type="Proteomes" id="UP000567246">
    <property type="component" value="Unassembled WGS sequence"/>
</dbReference>
<dbReference type="AlphaFoldDB" id="A0A7W9N0J5"/>
<accession>A0A7W9N0J5</accession>
<keyword evidence="1" id="KW-0812">Transmembrane</keyword>
<name>A0A7W9N0J5_9MICC</name>
<feature type="transmembrane region" description="Helical" evidence="1">
    <location>
        <begin position="83"/>
        <end position="100"/>
    </location>
</feature>
<gene>
    <name evidence="2" type="ORF">HDA33_000666</name>
</gene>
<feature type="transmembrane region" description="Helical" evidence="1">
    <location>
        <begin position="50"/>
        <end position="71"/>
    </location>
</feature>
<organism evidence="2 3">
    <name type="scientific">Micrococcus endophyticus</name>
    <dbReference type="NCBI Taxonomy" id="455343"/>
    <lineage>
        <taxon>Bacteria</taxon>
        <taxon>Bacillati</taxon>
        <taxon>Actinomycetota</taxon>
        <taxon>Actinomycetes</taxon>
        <taxon>Micrococcales</taxon>
        <taxon>Micrococcaceae</taxon>
        <taxon>Micrococcus</taxon>
    </lineage>
</organism>
<keyword evidence="1" id="KW-1133">Transmembrane helix</keyword>
<dbReference type="EMBL" id="JACHMW010000001">
    <property type="protein sequence ID" value="MBB5848102.1"/>
    <property type="molecule type" value="Genomic_DNA"/>
</dbReference>
<dbReference type="InterPro" id="IPR021414">
    <property type="entry name" value="DUF3054"/>
</dbReference>
<feature type="transmembrane region" description="Helical" evidence="1">
    <location>
        <begin position="18"/>
        <end position="38"/>
    </location>
</feature>
<dbReference type="RefSeq" id="WP_158492786.1">
    <property type="nucleotide sequence ID" value="NZ_BAABAG010000016.1"/>
</dbReference>